<keyword evidence="6 9" id="KW-0333">Golgi apparatus</keyword>
<dbReference type="InterPro" id="IPR008153">
    <property type="entry name" value="GAE_dom"/>
</dbReference>
<dbReference type="GO" id="GO:0006886">
    <property type="term" value="P:intracellular protein transport"/>
    <property type="evidence" value="ECO:0007669"/>
    <property type="project" value="UniProtKB-UniRule"/>
</dbReference>
<accession>A0A1D1ZQX4</accession>
<dbReference type="AlphaFoldDB" id="A0A1D1ZQX4"/>
<keyword evidence="8 9" id="KW-0968">Cytoplasmic vesicle</keyword>
<keyword evidence="4 9" id="KW-0813">Transport</keyword>
<organism evidence="11">
    <name type="scientific">Auxenochlorella protothecoides</name>
    <name type="common">Green microalga</name>
    <name type="synonym">Chlorella protothecoides</name>
    <dbReference type="NCBI Taxonomy" id="3075"/>
    <lineage>
        <taxon>Eukaryota</taxon>
        <taxon>Viridiplantae</taxon>
        <taxon>Chlorophyta</taxon>
        <taxon>core chlorophytes</taxon>
        <taxon>Trebouxiophyceae</taxon>
        <taxon>Chlorellales</taxon>
        <taxon>Chlorellaceae</taxon>
        <taxon>Auxenochlorella</taxon>
    </lineage>
</organism>
<dbReference type="Pfam" id="PF02883">
    <property type="entry name" value="Alpha_adaptinC2"/>
    <property type="match status" value="1"/>
</dbReference>
<gene>
    <name evidence="11" type="ORF">g.26678</name>
</gene>
<dbReference type="SMART" id="SM00809">
    <property type="entry name" value="Alpha_adaptinC2"/>
    <property type="match status" value="1"/>
</dbReference>
<keyword evidence="7 9" id="KW-0472">Membrane</keyword>
<dbReference type="InterPro" id="IPR008152">
    <property type="entry name" value="Clathrin_a/b/g-adaptin_app_Ig"/>
</dbReference>
<dbReference type="InterPro" id="IPR016024">
    <property type="entry name" value="ARM-type_fold"/>
</dbReference>
<dbReference type="PROSITE" id="PS50180">
    <property type="entry name" value="GAE"/>
    <property type="match status" value="1"/>
</dbReference>
<evidence type="ECO:0000256" key="7">
    <source>
        <dbReference type="ARBA" id="ARBA00023136"/>
    </source>
</evidence>
<dbReference type="EMBL" id="GDKF01009405">
    <property type="protein sequence ID" value="JAT69217.1"/>
    <property type="molecule type" value="Transcribed_RNA"/>
</dbReference>
<protein>
    <recommendedName>
        <fullName evidence="9">AP-1 complex subunit gamma</fullName>
    </recommendedName>
</protein>
<dbReference type="InterPro" id="IPR002553">
    <property type="entry name" value="Clathrin/coatomer_adapt-like_N"/>
</dbReference>
<comment type="similarity">
    <text evidence="3 9">Belongs to the adaptor complexes large subunit family.</text>
</comment>
<dbReference type="GO" id="GO:0030121">
    <property type="term" value="C:AP-1 adaptor complex"/>
    <property type="evidence" value="ECO:0007669"/>
    <property type="project" value="InterPro"/>
</dbReference>
<evidence type="ECO:0000256" key="3">
    <source>
        <dbReference type="ARBA" id="ARBA00006613"/>
    </source>
</evidence>
<sequence>MTMRLRDLIKHVRAAKTAAEERNVIAKESAALRKAFKEQDSTYRHRNVAKLMYIHMLGYPTHFGQMETLKLIASLGFPEKRLGYLGLMLLLDERQEVLMLVTNSLKNDLHNRNMLIQGLALCALGNICSAEMARDLAPEVEKLMGSINPYLRKKAALCASRVLRKVPEMLEPFAEQAVALLSDRNHGVMLAGVTLMLEMCHADPAVVALFRPQVPRLASLLRSLLGSQSYATDTDVSGLTDPFLQVKLLRLLRELGRGDAESSDAMGDVLAAVASNTESTRNAGNAILYECVQTIMAVESIGGLRVLAVNTLGRFLAHRDNNIRYVALHTLARVAARDPGAVQRHRATVVDCVRDADASIRRAALELVYSLVNEGNIRELAAELLDYLAVCDPGFKPDLAAKICVLVGRHAPDKRWYLDSMAKVLRQAGAFVTEEAVAGLVRAVTDAPALRGYAARAFFAALREVGPGAAPEPLARAAAWCVGEAGDRLVEARGRLEGEDAAQVSAQEAFDALRAILTRPGQADAVREVTLTALAKLGVRLPALAPQVAELLDRFSRAPAPEVQTRAVEYARLAAARGGLAGAVLEPIPAAEGGAGAEDLALVPAEGEEAAGNGGGTGGAGLLGADPAADLAALLGLDAGAPAATNLPAPGAAPVDPLAALGMLDLAAPADPLAELLGGGGAGGLRAPAQAASGDTPGAGADPMPACFPPLRAYDRDGVCVLLEVARGAAPGAAELTARVTSAQALAGWSLQAAVPRFATLRLSPPSGTSLAGPGQELTQRLHVVNSAPGTKPLVLRLRLAFQRDGAGVTDQVEVGGFPPGF</sequence>
<reference evidence="11" key="1">
    <citation type="submission" date="2015-08" db="EMBL/GenBank/DDBJ databases">
        <authorList>
            <person name="Babu N.S."/>
            <person name="Beckwith C.J."/>
            <person name="Beseler K.G."/>
            <person name="Brison A."/>
            <person name="Carone J.V."/>
            <person name="Caskin T.P."/>
            <person name="Diamond M."/>
            <person name="Durham M.E."/>
            <person name="Foxe J.M."/>
            <person name="Go M."/>
            <person name="Henderson B.A."/>
            <person name="Jones I.B."/>
            <person name="McGettigan J.A."/>
            <person name="Micheletti S.J."/>
            <person name="Nasrallah M.E."/>
            <person name="Ortiz D."/>
            <person name="Piller C.R."/>
            <person name="Privatt S.R."/>
            <person name="Schneider S.L."/>
            <person name="Sharp S."/>
            <person name="Smith T.C."/>
            <person name="Stanton J.D."/>
            <person name="Ullery H.E."/>
            <person name="Wilson R.J."/>
            <person name="Serrano M.G."/>
            <person name="Buck G."/>
            <person name="Lee V."/>
            <person name="Wang Y."/>
            <person name="Carvalho R."/>
            <person name="Voegtly L."/>
            <person name="Shi R."/>
            <person name="Duckworth R."/>
            <person name="Johnson A."/>
            <person name="Loviza R."/>
            <person name="Walstead R."/>
            <person name="Shah Z."/>
            <person name="Kiflezghi M."/>
            <person name="Wade K."/>
            <person name="Ball S.L."/>
            <person name="Bradley K.W."/>
            <person name="Asai D.J."/>
            <person name="Bowman C.A."/>
            <person name="Russell D.A."/>
            <person name="Pope W.H."/>
            <person name="Jacobs-Sera D."/>
            <person name="Hendrix R.W."/>
            <person name="Hatfull G.F."/>
        </authorList>
    </citation>
    <scope>NUCLEOTIDE SEQUENCE</scope>
</reference>
<dbReference type="Gene3D" id="2.60.40.1230">
    <property type="match status" value="1"/>
</dbReference>
<dbReference type="Gene3D" id="1.25.10.10">
    <property type="entry name" value="Leucine-rich Repeat Variant"/>
    <property type="match status" value="1"/>
</dbReference>
<evidence type="ECO:0000256" key="6">
    <source>
        <dbReference type="ARBA" id="ARBA00023034"/>
    </source>
</evidence>
<evidence type="ECO:0000313" key="11">
    <source>
        <dbReference type="EMBL" id="JAT69217.1"/>
    </source>
</evidence>
<evidence type="ECO:0000259" key="10">
    <source>
        <dbReference type="PROSITE" id="PS50180"/>
    </source>
</evidence>
<dbReference type="InterPro" id="IPR017107">
    <property type="entry name" value="AP1_complex_gsu"/>
</dbReference>
<dbReference type="InterPro" id="IPR011989">
    <property type="entry name" value="ARM-like"/>
</dbReference>
<dbReference type="GO" id="GO:0016192">
    <property type="term" value="P:vesicle-mediated transport"/>
    <property type="evidence" value="ECO:0007669"/>
    <property type="project" value="InterPro"/>
</dbReference>
<evidence type="ECO:0000256" key="8">
    <source>
        <dbReference type="ARBA" id="ARBA00023329"/>
    </source>
</evidence>
<dbReference type="InterPro" id="IPR050840">
    <property type="entry name" value="Adaptor_Complx_Large_Subunit"/>
</dbReference>
<comment type="subcellular location">
    <subcellularLocation>
        <location evidence="1">Cytoplasmic vesicle membrane</location>
    </subcellularLocation>
    <subcellularLocation>
        <location evidence="2">Golgi apparatus</location>
    </subcellularLocation>
</comment>
<dbReference type="SUPFAM" id="SSF49348">
    <property type="entry name" value="Clathrin adaptor appendage domain"/>
    <property type="match status" value="1"/>
</dbReference>
<evidence type="ECO:0000256" key="5">
    <source>
        <dbReference type="ARBA" id="ARBA00022927"/>
    </source>
</evidence>
<evidence type="ECO:0000256" key="9">
    <source>
        <dbReference type="PIRNR" id="PIRNR037094"/>
    </source>
</evidence>
<dbReference type="InterPro" id="IPR013041">
    <property type="entry name" value="Clathrin_app_Ig-like_sf"/>
</dbReference>
<keyword evidence="5 9" id="KW-0653">Protein transport</keyword>
<dbReference type="SUPFAM" id="SSF48371">
    <property type="entry name" value="ARM repeat"/>
    <property type="match status" value="1"/>
</dbReference>
<dbReference type="PIRSF" id="PIRSF037094">
    <property type="entry name" value="AP1_complex_gamma"/>
    <property type="match status" value="1"/>
</dbReference>
<evidence type="ECO:0000256" key="2">
    <source>
        <dbReference type="ARBA" id="ARBA00004555"/>
    </source>
</evidence>
<dbReference type="FunFam" id="1.25.10.10:FF:000030">
    <property type="entry name" value="AP-1 complex subunit gamma"/>
    <property type="match status" value="1"/>
</dbReference>
<name>A0A1D1ZQX4_AUXPR</name>
<feature type="domain" description="GAE" evidence="10">
    <location>
        <begin position="706"/>
        <end position="819"/>
    </location>
</feature>
<proteinExistence type="inferred from homology"/>
<dbReference type="Pfam" id="PF01602">
    <property type="entry name" value="Adaptin_N"/>
    <property type="match status" value="1"/>
</dbReference>
<dbReference type="PANTHER" id="PTHR22780">
    <property type="entry name" value="ADAPTIN, ALPHA/GAMMA/EPSILON"/>
    <property type="match status" value="1"/>
</dbReference>
<evidence type="ECO:0000256" key="1">
    <source>
        <dbReference type="ARBA" id="ARBA00004156"/>
    </source>
</evidence>
<evidence type="ECO:0000256" key="4">
    <source>
        <dbReference type="ARBA" id="ARBA00022448"/>
    </source>
</evidence>